<evidence type="ECO:0000313" key="2">
    <source>
        <dbReference type="EMBL" id="EFO84166.1"/>
    </source>
</evidence>
<dbReference type="HOGENOM" id="CLU_2335603_0_0_1"/>
<accession>E3N2I8</accession>
<dbReference type="Proteomes" id="UP000008281">
    <property type="component" value="Unassembled WGS sequence"/>
</dbReference>
<evidence type="ECO:0000256" key="1">
    <source>
        <dbReference type="SAM" id="MobiDB-lite"/>
    </source>
</evidence>
<name>E3N2I8_CAERE</name>
<keyword evidence="3" id="KW-1185">Reference proteome</keyword>
<dbReference type="EMBL" id="DS268513">
    <property type="protein sequence ID" value="EFO84166.1"/>
    <property type="molecule type" value="Genomic_DNA"/>
</dbReference>
<protein>
    <submittedName>
        <fullName evidence="2">Uncharacterized protein</fullName>
    </submittedName>
</protein>
<feature type="compositionally biased region" description="Polar residues" evidence="1">
    <location>
        <begin position="25"/>
        <end position="34"/>
    </location>
</feature>
<feature type="compositionally biased region" description="Basic residues" evidence="1">
    <location>
        <begin position="1"/>
        <end position="12"/>
    </location>
</feature>
<evidence type="ECO:0000313" key="3">
    <source>
        <dbReference type="Proteomes" id="UP000008281"/>
    </source>
</evidence>
<organism evidence="3">
    <name type="scientific">Caenorhabditis remanei</name>
    <name type="common">Caenorhabditis vulgaris</name>
    <dbReference type="NCBI Taxonomy" id="31234"/>
    <lineage>
        <taxon>Eukaryota</taxon>
        <taxon>Metazoa</taxon>
        <taxon>Ecdysozoa</taxon>
        <taxon>Nematoda</taxon>
        <taxon>Chromadorea</taxon>
        <taxon>Rhabditida</taxon>
        <taxon>Rhabditina</taxon>
        <taxon>Rhabditomorpha</taxon>
        <taxon>Rhabditoidea</taxon>
        <taxon>Rhabditidae</taxon>
        <taxon>Peloderinae</taxon>
        <taxon>Caenorhabditis</taxon>
    </lineage>
</organism>
<feature type="region of interest" description="Disordered" evidence="1">
    <location>
        <begin position="1"/>
        <end position="39"/>
    </location>
</feature>
<sequence>MGRDKPMKHKYKTGKEASRAPKPKTSISPTTVIPSNPMPSRVHRTIHVDAWRTVSESAFDDVTTSEVSSPPSTETLSLSICKDLTLVIRLLIYRNPRY</sequence>
<gene>
    <name evidence="2" type="ORF">CRE_16282</name>
</gene>
<proteinExistence type="predicted"/>
<dbReference type="AlphaFoldDB" id="E3N2I8"/>
<reference evidence="2" key="1">
    <citation type="submission" date="2007-07" db="EMBL/GenBank/DDBJ databases">
        <title>PCAP assembly of the Caenorhabditis remanei genome.</title>
        <authorList>
            <consortium name="The Caenorhabditis remanei Sequencing Consortium"/>
            <person name="Wilson R.K."/>
        </authorList>
    </citation>
    <scope>NUCLEOTIDE SEQUENCE [LARGE SCALE GENOMIC DNA]</scope>
    <source>
        <strain evidence="2">PB4641</strain>
    </source>
</reference>